<dbReference type="AlphaFoldDB" id="A0A7J8UK82"/>
<evidence type="ECO:0008006" key="3">
    <source>
        <dbReference type="Google" id="ProtNLM"/>
    </source>
</evidence>
<reference evidence="1 2" key="1">
    <citation type="journal article" date="2019" name="Genome Biol. Evol.">
        <title>Insights into the evolution of the New World diploid cottons (Gossypium, subgenus Houzingenia) based on genome sequencing.</title>
        <authorList>
            <person name="Grover C.E."/>
            <person name="Arick M.A. 2nd"/>
            <person name="Thrash A."/>
            <person name="Conover J.L."/>
            <person name="Sanders W.S."/>
            <person name="Peterson D.G."/>
            <person name="Frelichowski J.E."/>
            <person name="Scheffler J.A."/>
            <person name="Scheffler B.E."/>
            <person name="Wendel J.F."/>
        </authorList>
    </citation>
    <scope>NUCLEOTIDE SEQUENCE [LARGE SCALE GENOMIC DNA]</scope>
    <source>
        <strain evidence="1">57</strain>
        <tissue evidence="1">Leaf</tissue>
    </source>
</reference>
<sequence length="181" mass="21213">METDFQSLLIHKKEEFELVLDSEAQIINFGGMGQTILALWRPIQGINIEPGENLEEIKFLYADFWVQVHDLPSCFVSETLAKSIGNLMDQFLKYDVSSQRNFLNNFMRTRVRLDICVPHMRKKNIRALGGKSGPKKFGLRRVSYPDPHTCSSDVKEVPMNFEILMLFLRRNIQFQNWQEWI</sequence>
<name>A0A7J8UK82_9ROSI</name>
<evidence type="ECO:0000313" key="1">
    <source>
        <dbReference type="EMBL" id="MBA0650780.1"/>
    </source>
</evidence>
<organism evidence="1 2">
    <name type="scientific">Gossypium klotzschianum</name>
    <dbReference type="NCBI Taxonomy" id="34286"/>
    <lineage>
        <taxon>Eukaryota</taxon>
        <taxon>Viridiplantae</taxon>
        <taxon>Streptophyta</taxon>
        <taxon>Embryophyta</taxon>
        <taxon>Tracheophyta</taxon>
        <taxon>Spermatophyta</taxon>
        <taxon>Magnoliopsida</taxon>
        <taxon>eudicotyledons</taxon>
        <taxon>Gunneridae</taxon>
        <taxon>Pentapetalae</taxon>
        <taxon>rosids</taxon>
        <taxon>malvids</taxon>
        <taxon>Malvales</taxon>
        <taxon>Malvaceae</taxon>
        <taxon>Malvoideae</taxon>
        <taxon>Gossypium</taxon>
    </lineage>
</organism>
<dbReference type="OrthoDB" id="1750606at2759"/>
<protein>
    <recommendedName>
        <fullName evidence="3">DUF4283 domain-containing protein</fullName>
    </recommendedName>
</protein>
<dbReference type="Proteomes" id="UP000593573">
    <property type="component" value="Unassembled WGS sequence"/>
</dbReference>
<dbReference type="EMBL" id="JABFAB010000006">
    <property type="protein sequence ID" value="MBA0650780.1"/>
    <property type="molecule type" value="Genomic_DNA"/>
</dbReference>
<proteinExistence type="predicted"/>
<gene>
    <name evidence="1" type="ORF">Goklo_018162</name>
</gene>
<evidence type="ECO:0000313" key="2">
    <source>
        <dbReference type="Proteomes" id="UP000593573"/>
    </source>
</evidence>
<comment type="caution">
    <text evidence="1">The sequence shown here is derived from an EMBL/GenBank/DDBJ whole genome shotgun (WGS) entry which is preliminary data.</text>
</comment>
<keyword evidence="2" id="KW-1185">Reference proteome</keyword>
<accession>A0A7J8UK82</accession>